<dbReference type="InterPro" id="IPR011009">
    <property type="entry name" value="Kinase-like_dom_sf"/>
</dbReference>
<keyword evidence="3" id="KW-0418">Kinase</keyword>
<dbReference type="STRING" id="945553.A0A0D2PB68"/>
<gene>
    <name evidence="4" type="ORF">HYPSUDRAFT_37329</name>
</gene>
<dbReference type="AlphaFoldDB" id="A0A0D2PB68"/>
<dbReference type="GO" id="GO:0102193">
    <property type="term" value="F:protein-ribulosamine 3-kinase activity"/>
    <property type="evidence" value="ECO:0007669"/>
    <property type="project" value="UniProtKB-EC"/>
</dbReference>
<dbReference type="OMA" id="RECDIAM"/>
<organism evidence="4 5">
    <name type="scientific">Hypholoma sublateritium (strain FD-334 SS-4)</name>
    <dbReference type="NCBI Taxonomy" id="945553"/>
    <lineage>
        <taxon>Eukaryota</taxon>
        <taxon>Fungi</taxon>
        <taxon>Dikarya</taxon>
        <taxon>Basidiomycota</taxon>
        <taxon>Agaricomycotina</taxon>
        <taxon>Agaricomycetes</taxon>
        <taxon>Agaricomycetidae</taxon>
        <taxon>Agaricales</taxon>
        <taxon>Agaricineae</taxon>
        <taxon>Strophariaceae</taxon>
        <taxon>Hypholoma</taxon>
    </lineage>
</organism>
<evidence type="ECO:0000313" key="4">
    <source>
        <dbReference type="EMBL" id="KJA25841.1"/>
    </source>
</evidence>
<reference evidence="5" key="1">
    <citation type="submission" date="2014-04" db="EMBL/GenBank/DDBJ databases">
        <title>Evolutionary Origins and Diversification of the Mycorrhizal Mutualists.</title>
        <authorList>
            <consortium name="DOE Joint Genome Institute"/>
            <consortium name="Mycorrhizal Genomics Consortium"/>
            <person name="Kohler A."/>
            <person name="Kuo A."/>
            <person name="Nagy L.G."/>
            <person name="Floudas D."/>
            <person name="Copeland A."/>
            <person name="Barry K.W."/>
            <person name="Cichocki N."/>
            <person name="Veneault-Fourrey C."/>
            <person name="LaButti K."/>
            <person name="Lindquist E.A."/>
            <person name="Lipzen A."/>
            <person name="Lundell T."/>
            <person name="Morin E."/>
            <person name="Murat C."/>
            <person name="Riley R."/>
            <person name="Ohm R."/>
            <person name="Sun H."/>
            <person name="Tunlid A."/>
            <person name="Henrissat B."/>
            <person name="Grigoriev I.V."/>
            <person name="Hibbett D.S."/>
            <person name="Martin F."/>
        </authorList>
    </citation>
    <scope>NUCLEOTIDE SEQUENCE [LARGE SCALE GENOMIC DNA]</scope>
    <source>
        <strain evidence="5">FD-334 SS-4</strain>
    </source>
</reference>
<sequence length="296" mass="32727">MATSIPQPVLQKLQLIEPDSSFSGSLPRVQSSSGAAYYVKTGSLSDEAQFRGEAESLKAMGESAPSLVPRLLDFDILESGLPYFISEHKDIGPLSYRAADILAKRMATELHAKSNPSGKGFGFAIPTYCGLTKIQNGWFKRWDECFASMIGDLLGQLEQKGQYQSICSKGIIVKNEVIPKLLANLDIKPVILHGDLWSGNAGVDKATGQPVIFDPASYYGHHEADLSIARIFGGFPDTFFSTYHEHMPKTEPVEEYDLRMNLYELFHYMNHTLIFGGHYAGSAEKKMNKLIAILNI</sequence>
<dbReference type="Gene3D" id="3.90.1200.10">
    <property type="match status" value="1"/>
</dbReference>
<comment type="similarity">
    <text evidence="3">Belongs to the fructosamine kinase family.</text>
</comment>
<dbReference type="EC" id="2.7.1.172" evidence="1"/>
<dbReference type="PANTHER" id="PTHR12149">
    <property type="entry name" value="FRUCTOSAMINE 3 KINASE-RELATED PROTEIN"/>
    <property type="match status" value="1"/>
</dbReference>
<proteinExistence type="inferred from homology"/>
<protein>
    <recommendedName>
        <fullName evidence="1">protein-ribulosamine 3-kinase</fullName>
        <ecNumber evidence="1">2.7.1.172</ecNumber>
    </recommendedName>
</protein>
<dbReference type="Proteomes" id="UP000054270">
    <property type="component" value="Unassembled WGS sequence"/>
</dbReference>
<evidence type="ECO:0000256" key="2">
    <source>
        <dbReference type="ARBA" id="ARBA00048655"/>
    </source>
</evidence>
<dbReference type="InterPro" id="IPR016477">
    <property type="entry name" value="Fructo-/Ketosamine-3-kinase"/>
</dbReference>
<accession>A0A0D2PB68</accession>
<comment type="catalytic activity">
    <reaction evidence="2">
        <text>N(6)-D-ribulosyl-L-lysyl-[protein] + ATP = N(6)-(3-O-phospho-D-ribulosyl)-L-lysyl-[protein] + ADP + H(+)</text>
        <dbReference type="Rhea" id="RHEA:48432"/>
        <dbReference type="Rhea" id="RHEA-COMP:12103"/>
        <dbReference type="Rhea" id="RHEA-COMP:12104"/>
        <dbReference type="ChEBI" id="CHEBI:15378"/>
        <dbReference type="ChEBI" id="CHEBI:30616"/>
        <dbReference type="ChEBI" id="CHEBI:90418"/>
        <dbReference type="ChEBI" id="CHEBI:90420"/>
        <dbReference type="ChEBI" id="CHEBI:456216"/>
        <dbReference type="EC" id="2.7.1.172"/>
    </reaction>
    <physiologicalReaction direction="left-to-right" evidence="2">
        <dbReference type="Rhea" id="RHEA:48433"/>
    </physiologicalReaction>
</comment>
<dbReference type="PANTHER" id="PTHR12149:SF8">
    <property type="entry name" value="PROTEIN-RIBULOSAMINE 3-KINASE"/>
    <property type="match status" value="1"/>
</dbReference>
<name>A0A0D2PB68_HYPSF</name>
<dbReference type="EMBL" id="KN817530">
    <property type="protein sequence ID" value="KJA25841.1"/>
    <property type="molecule type" value="Genomic_DNA"/>
</dbReference>
<evidence type="ECO:0000256" key="3">
    <source>
        <dbReference type="PIRNR" id="PIRNR006221"/>
    </source>
</evidence>
<keyword evidence="3" id="KW-0808">Transferase</keyword>
<evidence type="ECO:0000313" key="5">
    <source>
        <dbReference type="Proteomes" id="UP000054270"/>
    </source>
</evidence>
<dbReference type="GO" id="GO:0016301">
    <property type="term" value="F:kinase activity"/>
    <property type="evidence" value="ECO:0007669"/>
    <property type="project" value="UniProtKB-UniRule"/>
</dbReference>
<dbReference type="PIRSF" id="PIRSF006221">
    <property type="entry name" value="Ketosamine-3-kinase"/>
    <property type="match status" value="1"/>
</dbReference>
<evidence type="ECO:0000256" key="1">
    <source>
        <dbReference type="ARBA" id="ARBA00011961"/>
    </source>
</evidence>
<keyword evidence="5" id="KW-1185">Reference proteome</keyword>
<dbReference type="SUPFAM" id="SSF56112">
    <property type="entry name" value="Protein kinase-like (PK-like)"/>
    <property type="match status" value="1"/>
</dbReference>
<dbReference type="OrthoDB" id="5772781at2759"/>
<dbReference type="Pfam" id="PF03881">
    <property type="entry name" value="Fructosamin_kin"/>
    <property type="match status" value="1"/>
</dbReference>